<accession>A0A8X6F3B6</accession>
<proteinExistence type="predicted"/>
<gene>
    <name evidence="1" type="ORF">TNCT_62621</name>
</gene>
<name>A0A8X6F3B6_TRICU</name>
<dbReference type="Proteomes" id="UP000887116">
    <property type="component" value="Unassembled WGS sequence"/>
</dbReference>
<evidence type="ECO:0000313" key="1">
    <source>
        <dbReference type="EMBL" id="GFQ69848.1"/>
    </source>
</evidence>
<keyword evidence="2" id="KW-1185">Reference proteome</keyword>
<protein>
    <submittedName>
        <fullName evidence="1">Uncharacterized protein</fullName>
    </submittedName>
</protein>
<dbReference type="EMBL" id="BMAO01020781">
    <property type="protein sequence ID" value="GFQ69848.1"/>
    <property type="molecule type" value="Genomic_DNA"/>
</dbReference>
<comment type="caution">
    <text evidence="1">The sequence shown here is derived from an EMBL/GenBank/DDBJ whole genome shotgun (WGS) entry which is preliminary data.</text>
</comment>
<organism evidence="1 2">
    <name type="scientific">Trichonephila clavata</name>
    <name type="common">Joro spider</name>
    <name type="synonym">Nephila clavata</name>
    <dbReference type="NCBI Taxonomy" id="2740835"/>
    <lineage>
        <taxon>Eukaryota</taxon>
        <taxon>Metazoa</taxon>
        <taxon>Ecdysozoa</taxon>
        <taxon>Arthropoda</taxon>
        <taxon>Chelicerata</taxon>
        <taxon>Arachnida</taxon>
        <taxon>Araneae</taxon>
        <taxon>Araneomorphae</taxon>
        <taxon>Entelegynae</taxon>
        <taxon>Araneoidea</taxon>
        <taxon>Nephilidae</taxon>
        <taxon>Trichonephila</taxon>
    </lineage>
</organism>
<sequence length="142" mass="15487">MFLSVEVAVKGKRKSNPLIVTSNISIHISFSNELLSLSISVLVSSIYPASVVPTILKNGGGDGLLTQRATLSGKFIAEIITSNEKQKGVTVRDLIFPEYSYTRPVIIAVLFRPSGAKTREQNKLFWMSLLYLMAANGSPNVD</sequence>
<evidence type="ECO:0000313" key="2">
    <source>
        <dbReference type="Proteomes" id="UP000887116"/>
    </source>
</evidence>
<reference evidence="1" key="1">
    <citation type="submission" date="2020-07" db="EMBL/GenBank/DDBJ databases">
        <title>Multicomponent nature underlies the extraordinary mechanical properties of spider dragline silk.</title>
        <authorList>
            <person name="Kono N."/>
            <person name="Nakamura H."/>
            <person name="Mori M."/>
            <person name="Yoshida Y."/>
            <person name="Ohtoshi R."/>
            <person name="Malay A.D."/>
            <person name="Moran D.A.P."/>
            <person name="Tomita M."/>
            <person name="Numata K."/>
            <person name="Arakawa K."/>
        </authorList>
    </citation>
    <scope>NUCLEOTIDE SEQUENCE</scope>
</reference>
<dbReference type="AlphaFoldDB" id="A0A8X6F3B6"/>